<dbReference type="InterPro" id="IPR032710">
    <property type="entry name" value="NTF2-like_dom_sf"/>
</dbReference>
<dbReference type="AlphaFoldDB" id="A0A0G2EU83"/>
<feature type="domain" description="SnoaL-like" evidence="1">
    <location>
        <begin position="226"/>
        <end position="332"/>
    </location>
</feature>
<dbReference type="PANTHER" id="PTHR38436:SF3">
    <property type="entry name" value="CARBOXYMETHYLENEBUTENOLIDASE-RELATED"/>
    <property type="match status" value="1"/>
</dbReference>
<reference evidence="2 3" key="2">
    <citation type="submission" date="2015-05" db="EMBL/GenBank/DDBJ databases">
        <authorList>
            <person name="Morales-Cruz A."/>
            <person name="Amrine K.C."/>
            <person name="Cantu D."/>
        </authorList>
    </citation>
    <scope>NUCLEOTIDE SEQUENCE [LARGE SCALE GENOMIC DNA]</scope>
    <source>
        <strain evidence="2">UCRPC4</strain>
    </source>
</reference>
<organism evidence="2 3">
    <name type="scientific">Phaeomoniella chlamydospora</name>
    <name type="common">Phaeoacremonium chlamydosporum</name>
    <dbReference type="NCBI Taxonomy" id="158046"/>
    <lineage>
        <taxon>Eukaryota</taxon>
        <taxon>Fungi</taxon>
        <taxon>Dikarya</taxon>
        <taxon>Ascomycota</taxon>
        <taxon>Pezizomycotina</taxon>
        <taxon>Eurotiomycetes</taxon>
        <taxon>Chaetothyriomycetidae</taxon>
        <taxon>Phaeomoniellales</taxon>
        <taxon>Phaeomoniellaceae</taxon>
        <taxon>Phaeomoniella</taxon>
    </lineage>
</organism>
<dbReference type="Pfam" id="PF12680">
    <property type="entry name" value="SnoaL_2"/>
    <property type="match status" value="1"/>
</dbReference>
<dbReference type="PANTHER" id="PTHR38436">
    <property type="entry name" value="POLYKETIDE CYCLASE SNOAL-LIKE DOMAIN"/>
    <property type="match status" value="1"/>
</dbReference>
<dbReference type="InterPro" id="IPR037401">
    <property type="entry name" value="SnoaL-like"/>
</dbReference>
<evidence type="ECO:0000259" key="1">
    <source>
        <dbReference type="Pfam" id="PF12680"/>
    </source>
</evidence>
<reference evidence="2 3" key="1">
    <citation type="submission" date="2015-05" db="EMBL/GenBank/DDBJ databases">
        <title>Distinctive expansion of gene families associated with plant cell wall degradation and secondary metabolism in the genomes of grapevine trunk pathogens.</title>
        <authorList>
            <person name="Lawrence D.P."/>
            <person name="Travadon R."/>
            <person name="Rolshausen P.E."/>
            <person name="Baumgartner K."/>
        </authorList>
    </citation>
    <scope>NUCLEOTIDE SEQUENCE [LARGE SCALE GENOMIC DNA]</scope>
    <source>
        <strain evidence="2">UCRPC4</strain>
    </source>
</reference>
<proteinExistence type="predicted"/>
<dbReference type="OrthoDB" id="5440at2759"/>
<keyword evidence="2" id="KW-0378">Hydrolase</keyword>
<keyword evidence="3" id="KW-1185">Reference proteome</keyword>
<comment type="caution">
    <text evidence="2">The sequence shown here is derived from an EMBL/GenBank/DDBJ whole genome shotgun (WGS) entry which is preliminary data.</text>
</comment>
<sequence>MVRVDINLNPVKNSNLTRTVRRSDATNANPTQLHWGSVLRGKPTPRLVLSSDTPDFDPTLIDHWRDEGFIVGYLQFDGNPKAYRAQLMHLAESLELSDKWAICAFGEAATECLEACMKPMPKLIALLAYYPTHLPRSTAEYPPSLAVQIHLAGTQVNLKHSRAPNFAPLIYHYPDSSPGFAEYDLDEHDKVSSRISWSRSLGVLRRAFDFSIDLEAIWENHTALEFEERDADKTMATMVSEPYVNHIPTMTGGIGAKDLHRFYKDYFIPGNPPDTAIKLLSRTVGSDRVVDEMAFSFTHTQEVPWMLPGVPATGKKAKVALVSIVSIRGGKLYYEHIYWDQASVLVQIGLLDPKLVPDGFKTSEQGREKEVKRLPVVGKEAVAKVADEDVGESNLLIEDW</sequence>
<dbReference type="GO" id="GO:0030638">
    <property type="term" value="P:polyketide metabolic process"/>
    <property type="evidence" value="ECO:0007669"/>
    <property type="project" value="InterPro"/>
</dbReference>
<evidence type="ECO:0000313" key="2">
    <source>
        <dbReference type="EMBL" id="KKY25701.1"/>
    </source>
</evidence>
<dbReference type="Gene3D" id="3.10.450.50">
    <property type="match status" value="1"/>
</dbReference>
<dbReference type="EMBL" id="LCWF01000039">
    <property type="protein sequence ID" value="KKY25701.1"/>
    <property type="molecule type" value="Genomic_DNA"/>
</dbReference>
<accession>A0A0G2EU83</accession>
<name>A0A0G2EU83_PHACM</name>
<dbReference type="InterPro" id="IPR009959">
    <property type="entry name" value="Cyclase_SnoaL-like"/>
</dbReference>
<gene>
    <name evidence="2" type="ORF">UCRPC4_g01614</name>
</gene>
<dbReference type="Proteomes" id="UP000053317">
    <property type="component" value="Unassembled WGS sequence"/>
</dbReference>
<evidence type="ECO:0000313" key="3">
    <source>
        <dbReference type="Proteomes" id="UP000053317"/>
    </source>
</evidence>
<dbReference type="GO" id="GO:0016787">
    <property type="term" value="F:hydrolase activity"/>
    <property type="evidence" value="ECO:0007669"/>
    <property type="project" value="UniProtKB-KW"/>
</dbReference>
<dbReference type="SUPFAM" id="SSF54427">
    <property type="entry name" value="NTF2-like"/>
    <property type="match status" value="1"/>
</dbReference>
<protein>
    <submittedName>
        <fullName evidence="2">Putative dienelactone hydrolase</fullName>
    </submittedName>
</protein>